<protein>
    <submittedName>
        <fullName evidence="12">3-oxoacyl-[acyl-carrier-protein] synthase 3</fullName>
    </submittedName>
</protein>
<keyword evidence="5" id="KW-0808">Transferase</keyword>
<evidence type="ECO:0000256" key="8">
    <source>
        <dbReference type="ARBA" id="ARBA00023160"/>
    </source>
</evidence>
<evidence type="ECO:0000313" key="12">
    <source>
        <dbReference type="EMBL" id="GGS42597.1"/>
    </source>
</evidence>
<keyword evidence="9" id="KW-0012">Acyltransferase</keyword>
<evidence type="ECO:0000313" key="13">
    <source>
        <dbReference type="Proteomes" id="UP000659767"/>
    </source>
</evidence>
<dbReference type="Pfam" id="PF08541">
    <property type="entry name" value="ACP_syn_III_C"/>
    <property type="match status" value="1"/>
</dbReference>
<dbReference type="InterPro" id="IPR016039">
    <property type="entry name" value="Thiolase-like"/>
</dbReference>
<name>A0ABQ2SXZ5_STRBA</name>
<comment type="similarity">
    <text evidence="2">Belongs to the thiolase-like superfamily. FabH family.</text>
</comment>
<evidence type="ECO:0000256" key="6">
    <source>
        <dbReference type="ARBA" id="ARBA00022832"/>
    </source>
</evidence>
<comment type="pathway">
    <text evidence="1">Lipid metabolism.</text>
</comment>
<dbReference type="Proteomes" id="UP000659767">
    <property type="component" value="Unassembled WGS sequence"/>
</dbReference>
<evidence type="ECO:0000256" key="4">
    <source>
        <dbReference type="ARBA" id="ARBA00022516"/>
    </source>
</evidence>
<organism evidence="12 13">
    <name type="scientific">Streptomyces badius</name>
    <dbReference type="NCBI Taxonomy" id="1941"/>
    <lineage>
        <taxon>Bacteria</taxon>
        <taxon>Bacillati</taxon>
        <taxon>Actinomycetota</taxon>
        <taxon>Actinomycetes</taxon>
        <taxon>Kitasatosporales</taxon>
        <taxon>Streptomycetaceae</taxon>
        <taxon>Streptomyces</taxon>
    </lineage>
</organism>
<dbReference type="NCBIfam" id="NF006829">
    <property type="entry name" value="PRK09352.1"/>
    <property type="match status" value="1"/>
</dbReference>
<dbReference type="PANTHER" id="PTHR34069">
    <property type="entry name" value="3-OXOACYL-[ACYL-CARRIER-PROTEIN] SYNTHASE 3"/>
    <property type="match status" value="1"/>
</dbReference>
<evidence type="ECO:0000256" key="5">
    <source>
        <dbReference type="ARBA" id="ARBA00022679"/>
    </source>
</evidence>
<evidence type="ECO:0000256" key="9">
    <source>
        <dbReference type="ARBA" id="ARBA00023315"/>
    </source>
</evidence>
<evidence type="ECO:0000256" key="7">
    <source>
        <dbReference type="ARBA" id="ARBA00023098"/>
    </source>
</evidence>
<comment type="caution">
    <text evidence="12">The sequence shown here is derived from an EMBL/GenBank/DDBJ whole genome shotgun (WGS) entry which is preliminary data.</text>
</comment>
<dbReference type="RefSeq" id="WP_069738296.1">
    <property type="nucleotide sequence ID" value="NZ_BMSZ01000003.1"/>
</dbReference>
<proteinExistence type="inferred from homology"/>
<dbReference type="InterPro" id="IPR013747">
    <property type="entry name" value="ACP_syn_III_C"/>
</dbReference>
<evidence type="ECO:0000256" key="2">
    <source>
        <dbReference type="ARBA" id="ARBA00008642"/>
    </source>
</evidence>
<keyword evidence="7" id="KW-0443">Lipid metabolism</keyword>
<accession>A0ABQ2SXZ5</accession>
<keyword evidence="4" id="KW-0444">Lipid biosynthesis</keyword>
<dbReference type="NCBIfam" id="TIGR00747">
    <property type="entry name" value="fabH"/>
    <property type="match status" value="1"/>
</dbReference>
<keyword evidence="3" id="KW-0963">Cytoplasm</keyword>
<dbReference type="EMBL" id="BMSZ01000003">
    <property type="protein sequence ID" value="GGS42597.1"/>
    <property type="molecule type" value="Genomic_DNA"/>
</dbReference>
<dbReference type="Gene3D" id="3.40.47.10">
    <property type="match status" value="2"/>
</dbReference>
<dbReference type="InterPro" id="IPR013751">
    <property type="entry name" value="ACP_syn_III_N"/>
</dbReference>
<feature type="domain" description="Beta-ketoacyl-[acyl-carrier-protein] synthase III C-terminal" evidence="10">
    <location>
        <begin position="242"/>
        <end position="330"/>
    </location>
</feature>
<feature type="domain" description="Beta-ketoacyl-[acyl-carrier-protein] synthase III N-terminal" evidence="11">
    <location>
        <begin position="117"/>
        <end position="193"/>
    </location>
</feature>
<reference evidence="13" key="1">
    <citation type="journal article" date="2019" name="Int. J. Syst. Evol. Microbiol.">
        <title>The Global Catalogue of Microorganisms (GCM) 10K type strain sequencing project: providing services to taxonomists for standard genome sequencing and annotation.</title>
        <authorList>
            <consortium name="The Broad Institute Genomics Platform"/>
            <consortium name="The Broad Institute Genome Sequencing Center for Infectious Disease"/>
            <person name="Wu L."/>
            <person name="Ma J."/>
        </authorList>
    </citation>
    <scope>NUCLEOTIDE SEQUENCE [LARGE SCALE GENOMIC DNA]</scope>
    <source>
        <strain evidence="13">JCM 4350</strain>
    </source>
</reference>
<keyword evidence="6" id="KW-0276">Fatty acid metabolism</keyword>
<dbReference type="SUPFAM" id="SSF53901">
    <property type="entry name" value="Thiolase-like"/>
    <property type="match status" value="1"/>
</dbReference>
<gene>
    <name evidence="12" type="primary">fabH</name>
    <name evidence="12" type="ORF">GCM10010253_15950</name>
</gene>
<evidence type="ECO:0000259" key="11">
    <source>
        <dbReference type="Pfam" id="PF08545"/>
    </source>
</evidence>
<keyword evidence="8" id="KW-0275">Fatty acid biosynthesis</keyword>
<evidence type="ECO:0000256" key="3">
    <source>
        <dbReference type="ARBA" id="ARBA00022490"/>
    </source>
</evidence>
<dbReference type="InterPro" id="IPR004655">
    <property type="entry name" value="FabH"/>
</dbReference>
<evidence type="ECO:0000256" key="1">
    <source>
        <dbReference type="ARBA" id="ARBA00005189"/>
    </source>
</evidence>
<keyword evidence="13" id="KW-1185">Reference proteome</keyword>
<sequence>MTWTVRTAGSRHSALLGIGGYRPHRVVGNAEICRLIDSTEEWIETRSGIVERRFAGPDETLPMMATAAAEKALAQAGTPPGEIDLILVASMSNLVQTPPLSVRVAYELGARGAAAVDLSAACAGFCHALAIASDAVRAGSARRVLVIGAERMTDIVEPTDRTISFLFADGAGAAVVGDAAAPGIGPVVRRADGAHAEALRMTAPWGAAPGPGPAERPWMRMDGRRVFRWAMDEVAPAAARALDEAGTEPAALDAFVPHQANLRMIDLLTERLGLTGTTAVARDVAHSGNTSAASIPLALESMLASRQASAGDTALLVGFGAGLNYAAQVVVLP</sequence>
<dbReference type="CDD" id="cd00830">
    <property type="entry name" value="KAS_III"/>
    <property type="match status" value="1"/>
</dbReference>
<evidence type="ECO:0000259" key="10">
    <source>
        <dbReference type="Pfam" id="PF08541"/>
    </source>
</evidence>
<dbReference type="Pfam" id="PF08545">
    <property type="entry name" value="ACP_syn_III"/>
    <property type="match status" value="1"/>
</dbReference>
<dbReference type="PANTHER" id="PTHR34069:SF2">
    <property type="entry name" value="BETA-KETOACYL-[ACYL-CARRIER-PROTEIN] SYNTHASE III"/>
    <property type="match status" value="1"/>
</dbReference>